<proteinExistence type="predicted"/>
<sequence>MKIPNSLSQVLTTCYKDLFPQVNETLKQWKEEAHHIPNEELRTQALASIESKTFHCEGGSIYATLARDHWKNAIEFIVAYQTISDYLDNLCDRSKSLDPDDFRQLHEAQLDAIRIEPNLEGVNYYSFRDDQDDAGYLLHLVEECQRIIKQIPNYELIQPYIERLASLYVDLQVHKHVVEHERVSRLTTWFEKENDDDDLRWFEFSAATGSTLGIFCLISYGLANERHGRIMLESFFPSLQGLHILLDYFIDQHEDEVEGDLNFVNYYEDESDKVARIGHMIKRARNELSDIPDQQFHQLIIDGLVGLYLSDPKVKEISGADVAVKQLLHDAGWRAKVVYWNGKAYRKLKGRKSA</sequence>
<comment type="caution">
    <text evidence="1">The sequence shown here is derived from an EMBL/GenBank/DDBJ whole genome shotgun (WGS) entry which is preliminary data.</text>
</comment>
<protein>
    <submittedName>
        <fullName evidence="1">Tetraprenyl-beta-curcumene synthase</fullName>
        <ecNumber evidence="1">4.2.3.130</ecNumber>
    </submittedName>
</protein>
<dbReference type="GO" id="GO:0016829">
    <property type="term" value="F:lyase activity"/>
    <property type="evidence" value="ECO:0007669"/>
    <property type="project" value="UniProtKB-KW"/>
</dbReference>
<dbReference type="InterPro" id="IPR019712">
    <property type="entry name" value="YtpB-like"/>
</dbReference>
<dbReference type="EMBL" id="JAUSUP010000017">
    <property type="protein sequence ID" value="MDQ0352949.1"/>
    <property type="molecule type" value="Genomic_DNA"/>
</dbReference>
<dbReference type="Pfam" id="PF10776">
    <property type="entry name" value="DUF2600"/>
    <property type="match status" value="1"/>
</dbReference>
<accession>A0ABU0DWW5</accession>
<reference evidence="1 2" key="1">
    <citation type="submission" date="2023-07" db="EMBL/GenBank/DDBJ databases">
        <title>Genomic Encyclopedia of Type Strains, Phase IV (KMG-IV): sequencing the most valuable type-strain genomes for metagenomic binning, comparative biology and taxonomic classification.</title>
        <authorList>
            <person name="Goeker M."/>
        </authorList>
    </citation>
    <scope>NUCLEOTIDE SEQUENCE [LARGE SCALE GENOMIC DNA]</scope>
    <source>
        <strain evidence="1 2">DSM 15448</strain>
    </source>
</reference>
<dbReference type="Proteomes" id="UP001236723">
    <property type="component" value="Unassembled WGS sequence"/>
</dbReference>
<evidence type="ECO:0000313" key="2">
    <source>
        <dbReference type="Proteomes" id="UP001236723"/>
    </source>
</evidence>
<dbReference type="RefSeq" id="WP_307069960.1">
    <property type="nucleotide sequence ID" value="NZ_JAUSUP010000017.1"/>
</dbReference>
<keyword evidence="2" id="KW-1185">Reference proteome</keyword>
<dbReference type="EC" id="4.2.3.130" evidence="1"/>
<evidence type="ECO:0000313" key="1">
    <source>
        <dbReference type="EMBL" id="MDQ0352949.1"/>
    </source>
</evidence>
<gene>
    <name evidence="1" type="ORF">J2R98_002800</name>
</gene>
<organism evidence="1 2">
    <name type="scientific">Alkalibacillus filiformis</name>
    <dbReference type="NCBI Taxonomy" id="200990"/>
    <lineage>
        <taxon>Bacteria</taxon>
        <taxon>Bacillati</taxon>
        <taxon>Bacillota</taxon>
        <taxon>Bacilli</taxon>
        <taxon>Bacillales</taxon>
        <taxon>Bacillaceae</taxon>
        <taxon>Alkalibacillus</taxon>
    </lineage>
</organism>
<name>A0ABU0DWW5_9BACI</name>
<keyword evidence="1" id="KW-0456">Lyase</keyword>